<evidence type="ECO:0000313" key="5">
    <source>
        <dbReference type="Proteomes" id="UP000053317"/>
    </source>
</evidence>
<dbReference type="InterPro" id="IPR036291">
    <property type="entry name" value="NAD(P)-bd_dom_sf"/>
</dbReference>
<dbReference type="PANTHER" id="PTHR42748">
    <property type="entry name" value="NITROGEN METABOLITE REPRESSION PROTEIN NMRA FAMILY MEMBER"/>
    <property type="match status" value="1"/>
</dbReference>
<dbReference type="OrthoDB" id="9997102at2759"/>
<comment type="similarity">
    <text evidence="1">Belongs to the NmrA-type oxidoreductase family.</text>
</comment>
<comment type="caution">
    <text evidence="4">The sequence shown here is derived from an EMBL/GenBank/DDBJ whole genome shotgun (WGS) entry which is preliminary data.</text>
</comment>
<dbReference type="Gene3D" id="3.40.50.720">
    <property type="entry name" value="NAD(P)-binding Rossmann-like Domain"/>
    <property type="match status" value="1"/>
</dbReference>
<protein>
    <submittedName>
        <fullName evidence="4">Putativelike family protein</fullName>
    </submittedName>
</protein>
<feature type="domain" description="NmrA-like" evidence="3">
    <location>
        <begin position="4"/>
        <end position="285"/>
    </location>
</feature>
<dbReference type="Gene3D" id="3.90.25.10">
    <property type="entry name" value="UDP-galactose 4-epimerase, domain 1"/>
    <property type="match status" value="1"/>
</dbReference>
<dbReference type="InterPro" id="IPR008030">
    <property type="entry name" value="NmrA-like"/>
</dbReference>
<keyword evidence="5" id="KW-1185">Reference proteome</keyword>
<organism evidence="4 5">
    <name type="scientific">Phaeomoniella chlamydospora</name>
    <name type="common">Phaeoacremonium chlamydosporum</name>
    <dbReference type="NCBI Taxonomy" id="158046"/>
    <lineage>
        <taxon>Eukaryota</taxon>
        <taxon>Fungi</taxon>
        <taxon>Dikarya</taxon>
        <taxon>Ascomycota</taxon>
        <taxon>Pezizomycotina</taxon>
        <taxon>Eurotiomycetes</taxon>
        <taxon>Chaetothyriomycetidae</taxon>
        <taxon>Phaeomoniellales</taxon>
        <taxon>Phaeomoniellaceae</taxon>
        <taxon>Phaeomoniella</taxon>
    </lineage>
</organism>
<keyword evidence="2" id="KW-0521">NADP</keyword>
<dbReference type="GO" id="GO:0005634">
    <property type="term" value="C:nucleus"/>
    <property type="evidence" value="ECO:0007669"/>
    <property type="project" value="TreeGrafter"/>
</dbReference>
<dbReference type="SUPFAM" id="SSF51735">
    <property type="entry name" value="NAD(P)-binding Rossmann-fold domains"/>
    <property type="match status" value="1"/>
</dbReference>
<accession>A0A0G2GNS1</accession>
<evidence type="ECO:0000256" key="2">
    <source>
        <dbReference type="ARBA" id="ARBA00022857"/>
    </source>
</evidence>
<dbReference type="EMBL" id="LCWF01000121">
    <property type="protein sequence ID" value="KKY18470.1"/>
    <property type="molecule type" value="Genomic_DNA"/>
</dbReference>
<dbReference type="Proteomes" id="UP000053317">
    <property type="component" value="Unassembled WGS sequence"/>
</dbReference>
<name>A0A0G2GNS1_PHACM</name>
<dbReference type="Pfam" id="PF05368">
    <property type="entry name" value="NmrA"/>
    <property type="match status" value="1"/>
</dbReference>
<dbReference type="AlphaFoldDB" id="A0A0G2GNS1"/>
<evidence type="ECO:0000313" key="4">
    <source>
        <dbReference type="EMBL" id="KKY18470.1"/>
    </source>
</evidence>
<reference evidence="4 5" key="1">
    <citation type="submission" date="2015-05" db="EMBL/GenBank/DDBJ databases">
        <title>Distinctive expansion of gene families associated with plant cell wall degradation and secondary metabolism in the genomes of grapevine trunk pathogens.</title>
        <authorList>
            <person name="Lawrence D.P."/>
            <person name="Travadon R."/>
            <person name="Rolshausen P.E."/>
            <person name="Baumgartner K."/>
        </authorList>
    </citation>
    <scope>NUCLEOTIDE SEQUENCE [LARGE SCALE GENOMIC DNA]</scope>
    <source>
        <strain evidence="4">UCRPC4</strain>
    </source>
</reference>
<dbReference type="InterPro" id="IPR051164">
    <property type="entry name" value="NmrA-like_oxidored"/>
</dbReference>
<proteinExistence type="inferred from homology"/>
<reference evidence="4 5" key="2">
    <citation type="submission" date="2015-05" db="EMBL/GenBank/DDBJ databases">
        <authorList>
            <person name="Morales-Cruz A."/>
            <person name="Amrine K.C."/>
            <person name="Cantu D."/>
        </authorList>
    </citation>
    <scope>NUCLEOTIDE SEQUENCE [LARGE SCALE GENOMIC DNA]</scope>
    <source>
        <strain evidence="4">UCRPC4</strain>
    </source>
</reference>
<evidence type="ECO:0000259" key="3">
    <source>
        <dbReference type="Pfam" id="PF05368"/>
    </source>
</evidence>
<gene>
    <name evidence="4" type="ORF">UCRPC4_g04939</name>
</gene>
<sequence length="301" mass="33414">MVPSRILVIGATGKQGGAAIDALLSSPNTSSLEIYAVTRNVDSPSAQKLSSKSPQIKLVKGDLDDATAIFKEINQPIDAVFAMTALTMKKDASEVEVRQGKAIVDAAVANKVKHFVFTSVDRHGEKSDNDPTYVPHFASKHEVEQHLKAEAHASGMTWTILRPVAFLDNLEPGFFGKIMATWWYSLGDTKLQMVSVKDIGVFAAKALLQPDAYQNRSISLAGEEMTFEEANAVYMKLYNRPMPTTFVLLAKFLGWMVADMGWMLKFFKEEHFAADIKECREINPGMQDLETWLKESSQHHS</sequence>
<dbReference type="CDD" id="cd05251">
    <property type="entry name" value="NmrA_like_SDR_a"/>
    <property type="match status" value="1"/>
</dbReference>
<dbReference type="PANTHER" id="PTHR42748:SF7">
    <property type="entry name" value="NMRA LIKE REDOX SENSOR 1-RELATED"/>
    <property type="match status" value="1"/>
</dbReference>
<evidence type="ECO:0000256" key="1">
    <source>
        <dbReference type="ARBA" id="ARBA00006328"/>
    </source>
</evidence>